<dbReference type="EMBL" id="SNWQ01000003">
    <property type="protein sequence ID" value="TDO51549.1"/>
    <property type="molecule type" value="Genomic_DNA"/>
</dbReference>
<comment type="caution">
    <text evidence="1">The sequence shown here is derived from an EMBL/GenBank/DDBJ whole genome shotgun (WGS) entry which is preliminary data.</text>
</comment>
<evidence type="ECO:0000313" key="1">
    <source>
        <dbReference type="EMBL" id="TDO51549.1"/>
    </source>
</evidence>
<dbReference type="OrthoDB" id="3830402at2"/>
<proteinExistence type="predicted"/>
<dbReference type="AlphaFoldDB" id="A0A4R6KPM7"/>
<accession>A0A4R6KPM7</accession>
<dbReference type="Proteomes" id="UP000295388">
    <property type="component" value="Unassembled WGS sequence"/>
</dbReference>
<keyword evidence="2" id="KW-1185">Reference proteome</keyword>
<evidence type="ECO:0000313" key="2">
    <source>
        <dbReference type="Proteomes" id="UP000295388"/>
    </source>
</evidence>
<dbReference type="RefSeq" id="WP_133799476.1">
    <property type="nucleotide sequence ID" value="NZ_SNWQ01000003.1"/>
</dbReference>
<protein>
    <submittedName>
        <fullName evidence="1">Uncharacterized protein</fullName>
    </submittedName>
</protein>
<name>A0A4R6KPM7_9ACTN</name>
<sequence>MNNNVSHGDEVRRRVFDLVTRAEAIVEAMEVTAVDGRWAMTAFSRYRLCELLDITPYGPYDGDLDGDPAALLEEAVLAVDGLDVPIEELSWRLALGDALRSAAADIRMVQDARDV</sequence>
<gene>
    <name evidence="1" type="ORF">EV643_103288</name>
</gene>
<reference evidence="1 2" key="1">
    <citation type="submission" date="2019-03" db="EMBL/GenBank/DDBJ databases">
        <title>Genomic Encyclopedia of Type Strains, Phase III (KMG-III): the genomes of soil and plant-associated and newly described type strains.</title>
        <authorList>
            <person name="Whitman W."/>
        </authorList>
    </citation>
    <scope>NUCLEOTIDE SEQUENCE [LARGE SCALE GENOMIC DNA]</scope>
    <source>
        <strain evidence="1 2">VKM Ac-2527</strain>
    </source>
</reference>
<organism evidence="1 2">
    <name type="scientific">Kribbella caucasensis</name>
    <dbReference type="NCBI Taxonomy" id="2512215"/>
    <lineage>
        <taxon>Bacteria</taxon>
        <taxon>Bacillati</taxon>
        <taxon>Actinomycetota</taxon>
        <taxon>Actinomycetes</taxon>
        <taxon>Propionibacteriales</taxon>
        <taxon>Kribbellaceae</taxon>
        <taxon>Kribbella</taxon>
    </lineage>
</organism>